<comment type="caution">
    <text evidence="1">The sequence shown here is derived from an EMBL/GenBank/DDBJ whole genome shotgun (WGS) entry which is preliminary data.</text>
</comment>
<accession>A0AAJ2H0D5</accession>
<organism evidence="1 2">
    <name type="scientific">Rhizobium hidalgonense</name>
    <dbReference type="NCBI Taxonomy" id="1538159"/>
    <lineage>
        <taxon>Bacteria</taxon>
        <taxon>Pseudomonadati</taxon>
        <taxon>Pseudomonadota</taxon>
        <taxon>Alphaproteobacteria</taxon>
        <taxon>Hyphomicrobiales</taxon>
        <taxon>Rhizobiaceae</taxon>
        <taxon>Rhizobium/Agrobacterium group</taxon>
        <taxon>Rhizobium</taxon>
    </lineage>
</organism>
<evidence type="ECO:0000313" key="1">
    <source>
        <dbReference type="EMBL" id="MDR9777220.1"/>
    </source>
</evidence>
<gene>
    <name evidence="1" type="ORF">RJJ65_32195</name>
</gene>
<dbReference type="RefSeq" id="WP_310865780.1">
    <property type="nucleotide sequence ID" value="NZ_JAVLSF010000036.1"/>
</dbReference>
<dbReference type="EMBL" id="JAVLSF010000036">
    <property type="protein sequence ID" value="MDR9777220.1"/>
    <property type="molecule type" value="Genomic_DNA"/>
</dbReference>
<evidence type="ECO:0000313" key="2">
    <source>
        <dbReference type="Proteomes" id="UP001268610"/>
    </source>
</evidence>
<dbReference type="AlphaFoldDB" id="A0AAJ2H0D5"/>
<reference evidence="1" key="1">
    <citation type="submission" date="2023-04" db="EMBL/GenBank/DDBJ databases">
        <title>Genomic characterization of faba bean (Vicia faba) microsymbionts in Mexican soils.</title>
        <authorList>
            <person name="Rivera Orduna F.N."/>
            <person name="Guevara-Luna J."/>
            <person name="Yan J."/>
            <person name="Arroyo-Herrera I."/>
            <person name="Li Y."/>
            <person name="Vasquez-Murrieta M.S."/>
            <person name="Wang E.T."/>
        </authorList>
    </citation>
    <scope>NUCLEOTIDE SEQUENCE</scope>
    <source>
        <strain evidence="1">CH26</strain>
    </source>
</reference>
<protein>
    <submittedName>
        <fullName evidence="1">Uncharacterized protein</fullName>
    </submittedName>
</protein>
<proteinExistence type="predicted"/>
<sequence>MNDLFGNAIPPNQSAMFEEFWGLYPRRVGKGKAEASFSKALNQSPFSQIMHGLRQQIAYLESKPMDLRPHPTTWLNQKRWLDDPQPIQRNGRRTIADAARDFLTSNDYRGDAFGLPSIIDNGPGYADPGLSHGIRRH</sequence>
<dbReference type="Proteomes" id="UP001268610">
    <property type="component" value="Unassembled WGS sequence"/>
</dbReference>
<name>A0AAJ2H0D5_9HYPH</name>